<evidence type="ECO:0000313" key="3">
    <source>
        <dbReference type="Proteomes" id="UP001221757"/>
    </source>
</evidence>
<sequence>MMVERYHGILVPACPHPISPRTQGSGRAGSCFVLYDSRSHPRSYDRAPAARACPTDSDHRAGWGDAGAMG</sequence>
<protein>
    <submittedName>
        <fullName evidence="2">Uncharacterized protein</fullName>
    </submittedName>
</protein>
<feature type="region of interest" description="Disordered" evidence="1">
    <location>
        <begin position="40"/>
        <end position="70"/>
    </location>
</feature>
<name>A0AAD7G6S3_MYCRO</name>
<organism evidence="2 3">
    <name type="scientific">Mycena rosella</name>
    <name type="common">Pink bonnet</name>
    <name type="synonym">Agaricus rosellus</name>
    <dbReference type="NCBI Taxonomy" id="1033263"/>
    <lineage>
        <taxon>Eukaryota</taxon>
        <taxon>Fungi</taxon>
        <taxon>Dikarya</taxon>
        <taxon>Basidiomycota</taxon>
        <taxon>Agaricomycotina</taxon>
        <taxon>Agaricomycetes</taxon>
        <taxon>Agaricomycetidae</taxon>
        <taxon>Agaricales</taxon>
        <taxon>Marasmiineae</taxon>
        <taxon>Mycenaceae</taxon>
        <taxon>Mycena</taxon>
    </lineage>
</organism>
<gene>
    <name evidence="2" type="ORF">B0H17DRAFT_1093582</name>
</gene>
<comment type="caution">
    <text evidence="2">The sequence shown here is derived from an EMBL/GenBank/DDBJ whole genome shotgun (WGS) entry which is preliminary data.</text>
</comment>
<keyword evidence="3" id="KW-1185">Reference proteome</keyword>
<dbReference type="Proteomes" id="UP001221757">
    <property type="component" value="Unassembled WGS sequence"/>
</dbReference>
<dbReference type="AlphaFoldDB" id="A0AAD7G6S3"/>
<reference evidence="2" key="1">
    <citation type="submission" date="2023-03" db="EMBL/GenBank/DDBJ databases">
        <title>Massive genome expansion in bonnet fungi (Mycena s.s.) driven by repeated elements and novel gene families across ecological guilds.</title>
        <authorList>
            <consortium name="Lawrence Berkeley National Laboratory"/>
            <person name="Harder C.B."/>
            <person name="Miyauchi S."/>
            <person name="Viragh M."/>
            <person name="Kuo A."/>
            <person name="Thoen E."/>
            <person name="Andreopoulos B."/>
            <person name="Lu D."/>
            <person name="Skrede I."/>
            <person name="Drula E."/>
            <person name="Henrissat B."/>
            <person name="Morin E."/>
            <person name="Kohler A."/>
            <person name="Barry K."/>
            <person name="LaButti K."/>
            <person name="Morin E."/>
            <person name="Salamov A."/>
            <person name="Lipzen A."/>
            <person name="Mereny Z."/>
            <person name="Hegedus B."/>
            <person name="Baldrian P."/>
            <person name="Stursova M."/>
            <person name="Weitz H."/>
            <person name="Taylor A."/>
            <person name="Grigoriev I.V."/>
            <person name="Nagy L.G."/>
            <person name="Martin F."/>
            <person name="Kauserud H."/>
        </authorList>
    </citation>
    <scope>NUCLEOTIDE SEQUENCE</scope>
    <source>
        <strain evidence="2">CBHHK067</strain>
    </source>
</reference>
<evidence type="ECO:0000313" key="2">
    <source>
        <dbReference type="EMBL" id="KAJ7662355.1"/>
    </source>
</evidence>
<dbReference type="EMBL" id="JARKIE010000242">
    <property type="protein sequence ID" value="KAJ7662355.1"/>
    <property type="molecule type" value="Genomic_DNA"/>
</dbReference>
<proteinExistence type="predicted"/>
<accession>A0AAD7G6S3</accession>
<evidence type="ECO:0000256" key="1">
    <source>
        <dbReference type="SAM" id="MobiDB-lite"/>
    </source>
</evidence>